<comment type="subcellular location">
    <subcellularLocation>
        <location evidence="2">Cell membrane</location>
        <topology evidence="2">Lipid-anchor</topology>
        <topology evidence="2">GPI-anchor</topology>
    </subcellularLocation>
</comment>
<name>A0AA88VQM5_9ASTE</name>
<dbReference type="GO" id="GO:0005886">
    <property type="term" value="C:plasma membrane"/>
    <property type="evidence" value="ECO:0007669"/>
    <property type="project" value="UniProtKB-SubCell"/>
</dbReference>
<comment type="similarity">
    <text evidence="3 15">Belongs to the glycosyl hydrolase 17 family.</text>
</comment>
<feature type="chain" id="PRO_5041721129" description="glucan endo-1,3-beta-D-glucosidase" evidence="18">
    <location>
        <begin position="26"/>
        <end position="519"/>
    </location>
</feature>
<feature type="region of interest" description="Disordered" evidence="16">
    <location>
        <begin position="459"/>
        <end position="494"/>
    </location>
</feature>
<keyword evidence="21" id="KW-1185">Reference proteome</keyword>
<keyword evidence="9" id="KW-0611">Plant defense</keyword>
<evidence type="ECO:0000256" key="8">
    <source>
        <dbReference type="ARBA" id="ARBA00022801"/>
    </source>
</evidence>
<keyword evidence="11" id="KW-1015">Disulfide bond</keyword>
<evidence type="ECO:0000259" key="19">
    <source>
        <dbReference type="SMART" id="SM00768"/>
    </source>
</evidence>
<organism evidence="20 21">
    <name type="scientific">Escallonia herrerae</name>
    <dbReference type="NCBI Taxonomy" id="1293975"/>
    <lineage>
        <taxon>Eukaryota</taxon>
        <taxon>Viridiplantae</taxon>
        <taxon>Streptophyta</taxon>
        <taxon>Embryophyta</taxon>
        <taxon>Tracheophyta</taxon>
        <taxon>Spermatophyta</taxon>
        <taxon>Magnoliopsida</taxon>
        <taxon>eudicotyledons</taxon>
        <taxon>Gunneridae</taxon>
        <taxon>Pentapetalae</taxon>
        <taxon>asterids</taxon>
        <taxon>campanulids</taxon>
        <taxon>Escalloniales</taxon>
        <taxon>Escalloniaceae</taxon>
        <taxon>Escallonia</taxon>
    </lineage>
</organism>
<proteinExistence type="inferred from homology"/>
<keyword evidence="5" id="KW-1003">Cell membrane</keyword>
<dbReference type="GO" id="GO:0006952">
    <property type="term" value="P:defense response"/>
    <property type="evidence" value="ECO:0007669"/>
    <property type="project" value="UniProtKB-KW"/>
</dbReference>
<keyword evidence="14" id="KW-0326">Glycosidase</keyword>
<evidence type="ECO:0000256" key="11">
    <source>
        <dbReference type="ARBA" id="ARBA00023157"/>
    </source>
</evidence>
<keyword evidence="17" id="KW-0812">Transmembrane</keyword>
<evidence type="ECO:0000256" key="14">
    <source>
        <dbReference type="ARBA" id="ARBA00023295"/>
    </source>
</evidence>
<dbReference type="FunFam" id="1.20.58.1040:FF:000002">
    <property type="entry name" value="Glucan endo-1,3-beta-glucosidase 8"/>
    <property type="match status" value="1"/>
</dbReference>
<keyword evidence="6" id="KW-0336">GPI-anchor</keyword>
<evidence type="ECO:0000256" key="4">
    <source>
        <dbReference type="ARBA" id="ARBA00012780"/>
    </source>
</evidence>
<dbReference type="Gene3D" id="1.20.58.1040">
    <property type="match status" value="1"/>
</dbReference>
<dbReference type="InterPro" id="IPR000490">
    <property type="entry name" value="Glyco_hydro_17"/>
</dbReference>
<evidence type="ECO:0000256" key="13">
    <source>
        <dbReference type="ARBA" id="ARBA00023288"/>
    </source>
</evidence>
<evidence type="ECO:0000256" key="1">
    <source>
        <dbReference type="ARBA" id="ARBA00000382"/>
    </source>
</evidence>
<feature type="domain" description="X8" evidence="19">
    <location>
        <begin position="369"/>
        <end position="450"/>
    </location>
</feature>
<evidence type="ECO:0000256" key="6">
    <source>
        <dbReference type="ARBA" id="ARBA00022622"/>
    </source>
</evidence>
<evidence type="ECO:0000256" key="12">
    <source>
        <dbReference type="ARBA" id="ARBA00023180"/>
    </source>
</evidence>
<comment type="caution">
    <text evidence="20">The sequence shown here is derived from an EMBL/GenBank/DDBJ whole genome shotgun (WGS) entry which is preliminary data.</text>
</comment>
<evidence type="ECO:0000256" key="10">
    <source>
        <dbReference type="ARBA" id="ARBA00023136"/>
    </source>
</evidence>
<dbReference type="AlphaFoldDB" id="A0AA88VQM5"/>
<keyword evidence="17" id="KW-1133">Transmembrane helix</keyword>
<accession>A0AA88VQM5</accession>
<feature type="signal peptide" evidence="18">
    <location>
        <begin position="1"/>
        <end position="25"/>
    </location>
</feature>
<protein>
    <recommendedName>
        <fullName evidence="4">glucan endo-1,3-beta-D-glucosidase</fullName>
        <ecNumber evidence="4">3.2.1.39</ecNumber>
    </recommendedName>
</protein>
<evidence type="ECO:0000256" key="9">
    <source>
        <dbReference type="ARBA" id="ARBA00022821"/>
    </source>
</evidence>
<evidence type="ECO:0000256" key="16">
    <source>
        <dbReference type="SAM" id="MobiDB-lite"/>
    </source>
</evidence>
<evidence type="ECO:0000256" key="18">
    <source>
        <dbReference type="SAM" id="SignalP"/>
    </source>
</evidence>
<dbReference type="EC" id="3.2.1.39" evidence="4"/>
<gene>
    <name evidence="20" type="ORF">RJ639_008195</name>
</gene>
<evidence type="ECO:0000256" key="17">
    <source>
        <dbReference type="SAM" id="Phobius"/>
    </source>
</evidence>
<comment type="catalytic activity">
    <reaction evidence="1">
        <text>Hydrolysis of (1-&gt;3)-beta-D-glucosidic linkages in (1-&gt;3)-beta-D-glucans.</text>
        <dbReference type="EC" id="3.2.1.39"/>
    </reaction>
</comment>
<dbReference type="Gene3D" id="3.20.20.80">
    <property type="entry name" value="Glycosidases"/>
    <property type="match status" value="1"/>
</dbReference>
<dbReference type="InterPro" id="IPR017853">
    <property type="entry name" value="GH"/>
</dbReference>
<dbReference type="Proteomes" id="UP001188597">
    <property type="component" value="Unassembled WGS sequence"/>
</dbReference>
<keyword evidence="13" id="KW-0449">Lipoprotein</keyword>
<evidence type="ECO:0000313" key="21">
    <source>
        <dbReference type="Proteomes" id="UP001188597"/>
    </source>
</evidence>
<evidence type="ECO:0000256" key="5">
    <source>
        <dbReference type="ARBA" id="ARBA00022475"/>
    </source>
</evidence>
<keyword evidence="12" id="KW-0325">Glycoprotein</keyword>
<dbReference type="GO" id="GO:0042973">
    <property type="term" value="F:glucan endo-1,3-beta-D-glucosidase activity"/>
    <property type="evidence" value="ECO:0007669"/>
    <property type="project" value="UniProtKB-EC"/>
</dbReference>
<keyword evidence="8" id="KW-0378">Hydrolase</keyword>
<dbReference type="SMART" id="SM00768">
    <property type="entry name" value="X8"/>
    <property type="match status" value="1"/>
</dbReference>
<reference evidence="20" key="1">
    <citation type="submission" date="2022-12" db="EMBL/GenBank/DDBJ databases">
        <title>Draft genome assemblies for two species of Escallonia (Escalloniales).</title>
        <authorList>
            <person name="Chanderbali A."/>
            <person name="Dervinis C."/>
            <person name="Anghel I."/>
            <person name="Soltis D."/>
            <person name="Soltis P."/>
            <person name="Zapata F."/>
        </authorList>
    </citation>
    <scope>NUCLEOTIDE SEQUENCE</scope>
    <source>
        <strain evidence="20">UCBG64.0493</strain>
        <tissue evidence="20">Leaf</tissue>
    </source>
</reference>
<evidence type="ECO:0000256" key="15">
    <source>
        <dbReference type="RuleBase" id="RU004335"/>
    </source>
</evidence>
<dbReference type="Pfam" id="PF07983">
    <property type="entry name" value="X8"/>
    <property type="match status" value="1"/>
</dbReference>
<dbReference type="GO" id="GO:0098552">
    <property type="term" value="C:side of membrane"/>
    <property type="evidence" value="ECO:0007669"/>
    <property type="project" value="UniProtKB-KW"/>
</dbReference>
<dbReference type="PANTHER" id="PTHR32227">
    <property type="entry name" value="GLUCAN ENDO-1,3-BETA-GLUCOSIDASE BG1-RELATED-RELATED"/>
    <property type="match status" value="1"/>
</dbReference>
<evidence type="ECO:0000256" key="3">
    <source>
        <dbReference type="ARBA" id="ARBA00008773"/>
    </source>
</evidence>
<dbReference type="EMBL" id="JAVXUP010001309">
    <property type="protein sequence ID" value="KAK3013287.1"/>
    <property type="molecule type" value="Genomic_DNA"/>
</dbReference>
<dbReference type="Pfam" id="PF00332">
    <property type="entry name" value="Glyco_hydro_17"/>
    <property type="match status" value="1"/>
</dbReference>
<dbReference type="InterPro" id="IPR012946">
    <property type="entry name" value="X8"/>
</dbReference>
<feature type="transmembrane region" description="Helical" evidence="17">
    <location>
        <begin position="497"/>
        <end position="518"/>
    </location>
</feature>
<evidence type="ECO:0000256" key="2">
    <source>
        <dbReference type="ARBA" id="ARBA00004609"/>
    </source>
</evidence>
<dbReference type="PROSITE" id="PS51257">
    <property type="entry name" value="PROKAR_LIPOPROTEIN"/>
    <property type="match status" value="1"/>
</dbReference>
<evidence type="ECO:0000313" key="20">
    <source>
        <dbReference type="EMBL" id="KAK3013287.1"/>
    </source>
</evidence>
<sequence length="519" mass="55432">MSRLRCTVSHVLFLAILGCVGVINGLGVNWGTIASHPLPPEIVVQLMKDNGINKVKLFDTDKTVLDALAGSGIEVMVALPNVYLANMASPDKAKAWVKQNVTSYLGPKAVNITYVAIGNEPFLQGYNGSFVNVTFPALKNVQNALNDAGVGSKIKATVPCNADVYYSPWNNPAPSGGIFRPDIVSEMKKIVDFQDKNGAPFIVNIYPFISLYLGNGAFPTDYAFFDGISNPVKDNGRTYTNMFEANYDTLVAALDGVGHGNMTIMVGEMGWPTDGDVNANAKNAQKFYGGLLKNLGSKKGTPRRPGIDIEVYLFGLVDEDAKSLLPGTFERHWGIFSYDGQPKFPIDFSGQGKNKSAVPAKNVTYLPNSWCMLNPKAGDLSKLDDQIKAACEDADCTPLGFGSSCNGLDAAGNASYAFNAYYQLNYQTKCDFGGLGLVTKKNISQGTCKFNIQVDSHPASEAPAPAPAPAQVAASAPKQKGYKEPKSASSSSAGSSMAPFTFFSALAFGAVLDLVLFCR</sequence>
<dbReference type="InterPro" id="IPR044965">
    <property type="entry name" value="Glyco_hydro_17_plant"/>
</dbReference>
<dbReference type="SUPFAM" id="SSF51445">
    <property type="entry name" value="(Trans)glycosidases"/>
    <property type="match status" value="1"/>
</dbReference>
<evidence type="ECO:0000256" key="7">
    <source>
        <dbReference type="ARBA" id="ARBA00022729"/>
    </source>
</evidence>
<keyword evidence="7 18" id="KW-0732">Signal</keyword>
<keyword evidence="10 17" id="KW-0472">Membrane</keyword>
<dbReference type="GO" id="GO:0005975">
    <property type="term" value="P:carbohydrate metabolic process"/>
    <property type="evidence" value="ECO:0007669"/>
    <property type="project" value="InterPro"/>
</dbReference>
<feature type="compositionally biased region" description="Low complexity" evidence="16">
    <location>
        <begin position="459"/>
        <end position="477"/>
    </location>
</feature>
<dbReference type="FunFam" id="3.20.20.80:FF:000008">
    <property type="entry name" value="Glucan endo-1,3-beta-glucosidase 5"/>
    <property type="match status" value="1"/>
</dbReference>